<dbReference type="Pfam" id="PF00339">
    <property type="entry name" value="Arrestin_N"/>
    <property type="match status" value="1"/>
</dbReference>
<evidence type="ECO:0000256" key="1">
    <source>
        <dbReference type="ARBA" id="ARBA00005298"/>
    </source>
</evidence>
<keyword evidence="4" id="KW-1185">Reference proteome</keyword>
<dbReference type="EMBL" id="CAXLJM020000001">
    <property type="protein sequence ID" value="CAL8068366.1"/>
    <property type="molecule type" value="Genomic_DNA"/>
</dbReference>
<protein>
    <recommendedName>
        <fullName evidence="2">Arrestin C-terminal-like domain-containing protein</fullName>
    </recommendedName>
</protein>
<gene>
    <name evidence="3" type="ORF">ODALV1_LOCUS236</name>
</gene>
<evidence type="ECO:0000259" key="2">
    <source>
        <dbReference type="SMART" id="SM01017"/>
    </source>
</evidence>
<name>A0ABP1PKC9_9HEXA</name>
<evidence type="ECO:0000313" key="4">
    <source>
        <dbReference type="Proteomes" id="UP001642540"/>
    </source>
</evidence>
<reference evidence="3 4" key="1">
    <citation type="submission" date="2024-08" db="EMBL/GenBank/DDBJ databases">
        <authorList>
            <person name="Cucini C."/>
            <person name="Frati F."/>
        </authorList>
    </citation>
    <scope>NUCLEOTIDE SEQUENCE [LARGE SCALE GENOMIC DNA]</scope>
</reference>
<dbReference type="PANTHER" id="PTHR11188">
    <property type="entry name" value="ARRESTIN DOMAIN CONTAINING PROTEIN"/>
    <property type="match status" value="1"/>
</dbReference>
<dbReference type="SUPFAM" id="SSF81296">
    <property type="entry name" value="E set domains"/>
    <property type="match status" value="1"/>
</dbReference>
<dbReference type="InterPro" id="IPR014756">
    <property type="entry name" value="Ig_E-set"/>
</dbReference>
<proteinExistence type="inferred from homology"/>
<dbReference type="InterPro" id="IPR014752">
    <property type="entry name" value="Arrestin-like_C"/>
</dbReference>
<dbReference type="SMART" id="SM01017">
    <property type="entry name" value="Arrestin_C"/>
    <property type="match status" value="1"/>
</dbReference>
<sequence>MGIQIRLNFENPHSLFRPGEIIRGIVYIKSDGKINQLTLTFHGEGNVLCRQVLVGPMARQAYYGQQSQSGHLSHNRIHPIYPNPYHISGPQTSTNHLGKQVEVNKDPNTGEVRRIVLEFRNQETYLHVTENIPVSVSYEEHKSTTEYNFPITFQLPTNLPTSCELPLGFVKYFAEVNVTYRNSTLEISHDSTEIVREPFHIKGNLDFSLVNGALEPIVVENWEQFYTFMCFCRNRGDFVMKLRLAKSGFIPGEEIRFELSYINDTNITIKKLTARLIQKITYVCLGMENTEVKEMCVMPHFLKIFSGDKGKCMGGLKISENALITDLGGCRIIRVRYAVQVRAFGSCGRKAVVEAPITIGNIAKEMKSAKARKNVQETINEIQTEVIVTT</sequence>
<organism evidence="3 4">
    <name type="scientific">Orchesella dallaii</name>
    <dbReference type="NCBI Taxonomy" id="48710"/>
    <lineage>
        <taxon>Eukaryota</taxon>
        <taxon>Metazoa</taxon>
        <taxon>Ecdysozoa</taxon>
        <taxon>Arthropoda</taxon>
        <taxon>Hexapoda</taxon>
        <taxon>Collembola</taxon>
        <taxon>Entomobryomorpha</taxon>
        <taxon>Entomobryoidea</taxon>
        <taxon>Orchesellidae</taxon>
        <taxon>Orchesellinae</taxon>
        <taxon>Orchesella</taxon>
    </lineage>
</organism>
<dbReference type="InterPro" id="IPR050357">
    <property type="entry name" value="Arrestin_domain-protein"/>
</dbReference>
<dbReference type="PANTHER" id="PTHR11188:SF176">
    <property type="entry name" value="ARRESTIN DOMAIN-CONTAINING PROTEIN 1"/>
    <property type="match status" value="1"/>
</dbReference>
<dbReference type="Proteomes" id="UP001642540">
    <property type="component" value="Unassembled WGS sequence"/>
</dbReference>
<dbReference type="Pfam" id="PF02752">
    <property type="entry name" value="Arrestin_C"/>
    <property type="match status" value="1"/>
</dbReference>
<dbReference type="InterPro" id="IPR011021">
    <property type="entry name" value="Arrestin-like_N"/>
</dbReference>
<evidence type="ECO:0000313" key="3">
    <source>
        <dbReference type="EMBL" id="CAL8068366.1"/>
    </source>
</evidence>
<dbReference type="InterPro" id="IPR011022">
    <property type="entry name" value="Arrestin_C-like"/>
</dbReference>
<dbReference type="Gene3D" id="2.60.40.640">
    <property type="match status" value="2"/>
</dbReference>
<feature type="domain" description="Arrestin C-terminal-like" evidence="2">
    <location>
        <begin position="234"/>
        <end position="364"/>
    </location>
</feature>
<comment type="similarity">
    <text evidence="1">Belongs to the arrestin family.</text>
</comment>
<accession>A0ABP1PKC9</accession>
<comment type="caution">
    <text evidence="3">The sequence shown here is derived from an EMBL/GenBank/DDBJ whole genome shotgun (WGS) entry which is preliminary data.</text>
</comment>